<evidence type="ECO:0000256" key="1">
    <source>
        <dbReference type="SAM" id="SignalP"/>
    </source>
</evidence>
<accession>A0ABY8VBR2</accession>
<proteinExistence type="predicted"/>
<protein>
    <recommendedName>
        <fullName evidence="4">DUF5067 domain-containing protein</fullName>
    </recommendedName>
</protein>
<dbReference type="Proteomes" id="UP001225598">
    <property type="component" value="Chromosome"/>
</dbReference>
<organism evidence="2 3">
    <name type="scientific">Corynebacterium breve</name>
    <dbReference type="NCBI Taxonomy" id="3049799"/>
    <lineage>
        <taxon>Bacteria</taxon>
        <taxon>Bacillati</taxon>
        <taxon>Actinomycetota</taxon>
        <taxon>Actinomycetes</taxon>
        <taxon>Mycobacteriales</taxon>
        <taxon>Corynebacteriaceae</taxon>
        <taxon>Corynebacterium</taxon>
    </lineage>
</organism>
<feature type="chain" id="PRO_5045151461" description="DUF5067 domain-containing protein" evidence="1">
    <location>
        <begin position="30"/>
        <end position="193"/>
    </location>
</feature>
<keyword evidence="3" id="KW-1185">Reference proteome</keyword>
<evidence type="ECO:0008006" key="4">
    <source>
        <dbReference type="Google" id="ProtNLM"/>
    </source>
</evidence>
<dbReference type="EMBL" id="CP126969">
    <property type="protein sequence ID" value="WIM67110.1"/>
    <property type="molecule type" value="Genomic_DNA"/>
</dbReference>
<feature type="signal peptide" evidence="1">
    <location>
        <begin position="1"/>
        <end position="29"/>
    </location>
</feature>
<gene>
    <name evidence="2" type="ORF">QP027_08230</name>
</gene>
<sequence length="193" mass="19995">MAPHKMTLRKRVTALALACVTAASLVACGDSKSTGESGADGESVITPTTGVATPSEAADAEFQINQVQPLVTDELGGERVDDPGMKLSYTWQGTDYAPMGGSVVTVAVTNNDEVPMPVEALGTPVLKFTRNSSQEEAASKSAEAAGIPQTGLDMQLGPGATTNVHYAFDVTTGNLWKAEFTIGNVTFSGNLNN</sequence>
<name>A0ABY8VBR2_9CORY</name>
<evidence type="ECO:0000313" key="2">
    <source>
        <dbReference type="EMBL" id="WIM67110.1"/>
    </source>
</evidence>
<dbReference type="RefSeq" id="WP_284823968.1">
    <property type="nucleotide sequence ID" value="NZ_CP126969.1"/>
</dbReference>
<evidence type="ECO:0000313" key="3">
    <source>
        <dbReference type="Proteomes" id="UP001225598"/>
    </source>
</evidence>
<reference evidence="2 3" key="1">
    <citation type="submission" date="2023-05" db="EMBL/GenBank/DDBJ databases">
        <title>Corynebacterium suedekumii sp. nov. and Corynebacterium breve sp. nov. isolated from raw cow's milk.</title>
        <authorList>
            <person name="Baer M.K."/>
            <person name="Mehl L."/>
            <person name="Hellmuth R."/>
            <person name="Marke G."/>
            <person name="Lipski A."/>
        </authorList>
    </citation>
    <scope>NUCLEOTIDE SEQUENCE [LARGE SCALE GENOMIC DNA]</scope>
    <source>
        <strain evidence="2 3">R4</strain>
    </source>
</reference>
<keyword evidence="1" id="KW-0732">Signal</keyword>
<dbReference type="PROSITE" id="PS51257">
    <property type="entry name" value="PROKAR_LIPOPROTEIN"/>
    <property type="match status" value="1"/>
</dbReference>